<dbReference type="SUPFAM" id="SSF54373">
    <property type="entry name" value="FAD-linked reductases, C-terminal domain"/>
    <property type="match status" value="1"/>
</dbReference>
<dbReference type="AlphaFoldDB" id="A0A934IQR5"/>
<evidence type="ECO:0000313" key="3">
    <source>
        <dbReference type="EMBL" id="MBJ3776557.1"/>
    </source>
</evidence>
<evidence type="ECO:0000313" key="4">
    <source>
        <dbReference type="Proteomes" id="UP000609531"/>
    </source>
</evidence>
<keyword evidence="4" id="KW-1185">Reference proteome</keyword>
<dbReference type="Gene3D" id="3.50.50.60">
    <property type="entry name" value="FAD/NAD(P)-binding domain"/>
    <property type="match status" value="2"/>
</dbReference>
<dbReference type="InterPro" id="IPR006076">
    <property type="entry name" value="FAD-dep_OxRdtase"/>
</dbReference>
<evidence type="ECO:0000259" key="2">
    <source>
        <dbReference type="Pfam" id="PF01266"/>
    </source>
</evidence>
<accession>A0A934IQR5</accession>
<feature type="domain" description="FAD dependent oxidoreductase" evidence="2">
    <location>
        <begin position="6"/>
        <end position="397"/>
    </location>
</feature>
<dbReference type="RefSeq" id="WP_198882463.1">
    <property type="nucleotide sequence ID" value="NZ_JAEKJA010000010.1"/>
</dbReference>
<dbReference type="PANTHER" id="PTHR13847">
    <property type="entry name" value="SARCOSINE DEHYDROGENASE-RELATED"/>
    <property type="match status" value="1"/>
</dbReference>
<organism evidence="3 4">
    <name type="scientific">Acuticoccus mangrovi</name>
    <dbReference type="NCBI Taxonomy" id="2796142"/>
    <lineage>
        <taxon>Bacteria</taxon>
        <taxon>Pseudomonadati</taxon>
        <taxon>Pseudomonadota</taxon>
        <taxon>Alphaproteobacteria</taxon>
        <taxon>Hyphomicrobiales</taxon>
        <taxon>Amorphaceae</taxon>
        <taxon>Acuticoccus</taxon>
    </lineage>
</organism>
<dbReference type="Gene3D" id="3.30.9.10">
    <property type="entry name" value="D-Amino Acid Oxidase, subunit A, domain 2"/>
    <property type="match status" value="1"/>
</dbReference>
<keyword evidence="1" id="KW-0560">Oxidoreductase</keyword>
<sequence length="423" mass="44842">MMSSSKVLVVGAGVVGAMTALALQERGYAVTLVDRNTPGNGCSFGNAGNVSPGGVVPYAMPGTLLDVPRWVLDRTGPLAIRAGHLPRLTPWLVGWLKASQPSNAFAVSRAMHAMHAHTFDDYLPLLAEIGEPDLIKRTGQLYVSRRPNGAQGDALVARMREAADVHVEPLAGPQIREVEPAVSPKFVSGLYLPGNGNCANPHRLVTVLAEAFARRGGTVLQGEVTGFEMGPSGPSAARLADGGQVPFDHLVAAAGAWSRKLVQMLGVDAPLEAERGYHVTLPDPGVMPKRPVTDRDRAFATAPMELGLRIAGTAEFAEVDATPDWRRAEILLKHGADLYPGLKTEGHTRWMGPRPSMPDGLPVVDRSPHHANVVFVFGNGHFGLTAAPMMGRLAAELVSGTTPSVDIAPYRITRFGGGTRRAA</sequence>
<dbReference type="GO" id="GO:0016491">
    <property type="term" value="F:oxidoreductase activity"/>
    <property type="evidence" value="ECO:0007669"/>
    <property type="project" value="UniProtKB-KW"/>
</dbReference>
<dbReference type="Pfam" id="PF01266">
    <property type="entry name" value="DAO"/>
    <property type="match status" value="1"/>
</dbReference>
<gene>
    <name evidence="3" type="ORF">JCR33_12700</name>
</gene>
<reference evidence="3" key="1">
    <citation type="submission" date="2020-12" db="EMBL/GenBank/DDBJ databases">
        <title>Bacterial taxonomy.</title>
        <authorList>
            <person name="Pan X."/>
        </authorList>
    </citation>
    <scope>NUCLEOTIDE SEQUENCE</scope>
    <source>
        <strain evidence="3">B2012</strain>
    </source>
</reference>
<comment type="caution">
    <text evidence="3">The sequence shown here is derived from an EMBL/GenBank/DDBJ whole genome shotgun (WGS) entry which is preliminary data.</text>
</comment>
<dbReference type="GO" id="GO:0005737">
    <property type="term" value="C:cytoplasm"/>
    <property type="evidence" value="ECO:0007669"/>
    <property type="project" value="TreeGrafter"/>
</dbReference>
<name>A0A934IQR5_9HYPH</name>
<dbReference type="EMBL" id="JAEKJA010000010">
    <property type="protein sequence ID" value="MBJ3776557.1"/>
    <property type="molecule type" value="Genomic_DNA"/>
</dbReference>
<dbReference type="PANTHER" id="PTHR13847:SF289">
    <property type="entry name" value="GLYCINE OXIDASE"/>
    <property type="match status" value="1"/>
</dbReference>
<evidence type="ECO:0000256" key="1">
    <source>
        <dbReference type="ARBA" id="ARBA00023002"/>
    </source>
</evidence>
<protein>
    <submittedName>
        <fullName evidence="3">FAD-dependent oxidoreductase</fullName>
    </submittedName>
</protein>
<dbReference type="Proteomes" id="UP000609531">
    <property type="component" value="Unassembled WGS sequence"/>
</dbReference>
<dbReference type="SUPFAM" id="SSF51905">
    <property type="entry name" value="FAD/NAD(P)-binding domain"/>
    <property type="match status" value="1"/>
</dbReference>
<proteinExistence type="predicted"/>
<dbReference type="InterPro" id="IPR036188">
    <property type="entry name" value="FAD/NAD-bd_sf"/>
</dbReference>